<sequence length="542" mass="61406">MLLKLDDAPDSQIPQLPQQYISLSEADHAIQQAIVAQLDNAPLRLINTSTGRLCDRGAQINAFMRSMEYKELSSSMTHLSVQTEPIREVITKYFSWVMLSHTWNNEEPLLRDVQDNDVYTLNPIGVVKLQKFCKLAHDLGYRWAWVDTCCIDQSNNVELQQSVNSMFVWYRRSALTVVYLSDVLSSSQPGALARSLWNVRGWTIQELLAPKILLFYQADWTPYLNIRSSNHKGSVTIMQELEDSTGINAQALVAFYPGMRDAREKLQWASCRVTTLQEDIAYSLFGIFGVHLPVIYGEKKQNALGRLLQEIIARSGDISALDWIGQSSEFNSCLPADITSYTAPSCTLPSLSEDDIQKSVSTLRDVVAMEWVSKLYTLLDNLSAPRFANSRLQLPCITFPVTEIRRNNDAGFFTYNVKADGLQDLLITTEDRLVQFSPTRRTRQSFLLIRPWNRYDLELPDFDDLNFDDLEALGSESGSSSEPDMRDLRLIVRLGQPFGALLLVQQWGGEFKRIASDNNIIAQVKDATSVDSMMDVRTLEIL</sequence>
<reference evidence="2" key="1">
    <citation type="journal article" date="2020" name="New Phytol.">
        <title>Comparative genomics reveals dynamic genome evolution in host specialist ectomycorrhizal fungi.</title>
        <authorList>
            <person name="Lofgren L.A."/>
            <person name="Nguyen N.H."/>
            <person name="Vilgalys R."/>
            <person name="Ruytinx J."/>
            <person name="Liao H.L."/>
            <person name="Branco S."/>
            <person name="Kuo A."/>
            <person name="LaButti K."/>
            <person name="Lipzen A."/>
            <person name="Andreopoulos W."/>
            <person name="Pangilinan J."/>
            <person name="Riley R."/>
            <person name="Hundley H."/>
            <person name="Na H."/>
            <person name="Barry K."/>
            <person name="Grigoriev I.V."/>
            <person name="Stajich J.E."/>
            <person name="Kennedy P.G."/>
        </authorList>
    </citation>
    <scope>NUCLEOTIDE SEQUENCE</scope>
    <source>
        <strain evidence="2">S12</strain>
    </source>
</reference>
<dbReference type="Proteomes" id="UP000719766">
    <property type="component" value="Unassembled WGS sequence"/>
</dbReference>
<evidence type="ECO:0000313" key="2">
    <source>
        <dbReference type="EMBL" id="KAG1785872.1"/>
    </source>
</evidence>
<organism evidence="2 3">
    <name type="scientific">Suillus plorans</name>
    <dbReference type="NCBI Taxonomy" id="116603"/>
    <lineage>
        <taxon>Eukaryota</taxon>
        <taxon>Fungi</taxon>
        <taxon>Dikarya</taxon>
        <taxon>Basidiomycota</taxon>
        <taxon>Agaricomycotina</taxon>
        <taxon>Agaricomycetes</taxon>
        <taxon>Agaricomycetidae</taxon>
        <taxon>Boletales</taxon>
        <taxon>Suillineae</taxon>
        <taxon>Suillaceae</taxon>
        <taxon>Suillus</taxon>
    </lineage>
</organism>
<dbReference type="PANTHER" id="PTHR10622:SF10">
    <property type="entry name" value="HET DOMAIN-CONTAINING PROTEIN"/>
    <property type="match status" value="1"/>
</dbReference>
<evidence type="ECO:0000313" key="3">
    <source>
        <dbReference type="Proteomes" id="UP000719766"/>
    </source>
</evidence>
<protein>
    <submittedName>
        <fullName evidence="2">Heterokaryon incompatibility protein-domain-containing protein</fullName>
    </submittedName>
</protein>
<dbReference type="GeneID" id="64592585"/>
<dbReference type="OrthoDB" id="2691269at2759"/>
<accession>A0A9P7ABC9</accession>
<keyword evidence="3" id="KW-1185">Reference proteome</keyword>
<dbReference type="RefSeq" id="XP_041153355.1">
    <property type="nucleotide sequence ID" value="XM_041298821.1"/>
</dbReference>
<dbReference type="InterPro" id="IPR010730">
    <property type="entry name" value="HET"/>
</dbReference>
<dbReference type="Pfam" id="PF06985">
    <property type="entry name" value="HET"/>
    <property type="match status" value="1"/>
</dbReference>
<evidence type="ECO:0000259" key="1">
    <source>
        <dbReference type="Pfam" id="PF06985"/>
    </source>
</evidence>
<dbReference type="EMBL" id="JABBWE010000102">
    <property type="protein sequence ID" value="KAG1785872.1"/>
    <property type="molecule type" value="Genomic_DNA"/>
</dbReference>
<dbReference type="AlphaFoldDB" id="A0A9P7ABC9"/>
<comment type="caution">
    <text evidence="2">The sequence shown here is derived from an EMBL/GenBank/DDBJ whole genome shotgun (WGS) entry which is preliminary data.</text>
</comment>
<name>A0A9P7ABC9_9AGAM</name>
<proteinExistence type="predicted"/>
<gene>
    <name evidence="2" type="ORF">HD556DRAFT_1249171</name>
</gene>
<dbReference type="PANTHER" id="PTHR10622">
    <property type="entry name" value="HET DOMAIN-CONTAINING PROTEIN"/>
    <property type="match status" value="1"/>
</dbReference>
<feature type="domain" description="Heterokaryon incompatibility" evidence="1">
    <location>
        <begin position="96"/>
        <end position="187"/>
    </location>
</feature>